<evidence type="ECO:0000313" key="2">
    <source>
        <dbReference type="Proteomes" id="UP000184300"/>
    </source>
</evidence>
<evidence type="ECO:0000313" key="1">
    <source>
        <dbReference type="EMBL" id="OJJ88531.1"/>
    </source>
</evidence>
<organism evidence="1 2">
    <name type="scientific">Aspergillus glaucus CBS 516.65</name>
    <dbReference type="NCBI Taxonomy" id="1160497"/>
    <lineage>
        <taxon>Eukaryota</taxon>
        <taxon>Fungi</taxon>
        <taxon>Dikarya</taxon>
        <taxon>Ascomycota</taxon>
        <taxon>Pezizomycotina</taxon>
        <taxon>Eurotiomycetes</taxon>
        <taxon>Eurotiomycetidae</taxon>
        <taxon>Eurotiales</taxon>
        <taxon>Aspergillaceae</taxon>
        <taxon>Aspergillus</taxon>
        <taxon>Aspergillus subgen. Aspergillus</taxon>
    </lineage>
</organism>
<sequence>MAVCHSHHPPTIPLRPHLVSLRFYSIHLLTYMYAVNVALGRTAAWSGRVDHPDFFFSKNGV</sequence>
<keyword evidence="2" id="KW-1185">Reference proteome</keyword>
<proteinExistence type="predicted"/>
<dbReference type="VEuPathDB" id="FungiDB:ASPGLDRAFT_42105"/>
<dbReference type="EMBL" id="KV878889">
    <property type="protein sequence ID" value="OJJ88531.1"/>
    <property type="molecule type" value="Genomic_DNA"/>
</dbReference>
<dbReference type="GeneID" id="34461804"/>
<accession>A0A1L9VX93</accession>
<dbReference type="Proteomes" id="UP000184300">
    <property type="component" value="Unassembled WGS sequence"/>
</dbReference>
<gene>
    <name evidence="1" type="ORF">ASPGLDRAFT_42105</name>
</gene>
<dbReference type="AlphaFoldDB" id="A0A1L9VX93"/>
<protein>
    <submittedName>
        <fullName evidence="1">Uncharacterized protein</fullName>
    </submittedName>
</protein>
<reference evidence="2" key="1">
    <citation type="journal article" date="2017" name="Genome Biol.">
        <title>Comparative genomics reveals high biological diversity and specific adaptations in the industrially and medically important fungal genus Aspergillus.</title>
        <authorList>
            <person name="de Vries R.P."/>
            <person name="Riley R."/>
            <person name="Wiebenga A."/>
            <person name="Aguilar-Osorio G."/>
            <person name="Amillis S."/>
            <person name="Uchima C.A."/>
            <person name="Anderluh G."/>
            <person name="Asadollahi M."/>
            <person name="Askin M."/>
            <person name="Barry K."/>
            <person name="Battaglia E."/>
            <person name="Bayram O."/>
            <person name="Benocci T."/>
            <person name="Braus-Stromeyer S.A."/>
            <person name="Caldana C."/>
            <person name="Canovas D."/>
            <person name="Cerqueira G.C."/>
            <person name="Chen F."/>
            <person name="Chen W."/>
            <person name="Choi C."/>
            <person name="Clum A."/>
            <person name="Dos Santos R.A."/>
            <person name="Damasio A.R."/>
            <person name="Diallinas G."/>
            <person name="Emri T."/>
            <person name="Fekete E."/>
            <person name="Flipphi M."/>
            <person name="Freyberg S."/>
            <person name="Gallo A."/>
            <person name="Gournas C."/>
            <person name="Habgood R."/>
            <person name="Hainaut M."/>
            <person name="Harispe M.L."/>
            <person name="Henrissat B."/>
            <person name="Hilden K.S."/>
            <person name="Hope R."/>
            <person name="Hossain A."/>
            <person name="Karabika E."/>
            <person name="Karaffa L."/>
            <person name="Karanyi Z."/>
            <person name="Krasevec N."/>
            <person name="Kuo A."/>
            <person name="Kusch H."/>
            <person name="LaButti K."/>
            <person name="Lagendijk E.L."/>
            <person name="Lapidus A."/>
            <person name="Levasseur A."/>
            <person name="Lindquist E."/>
            <person name="Lipzen A."/>
            <person name="Logrieco A.F."/>
            <person name="MacCabe A."/>
            <person name="Maekelae M.R."/>
            <person name="Malavazi I."/>
            <person name="Melin P."/>
            <person name="Meyer V."/>
            <person name="Mielnichuk N."/>
            <person name="Miskei M."/>
            <person name="Molnar A.P."/>
            <person name="Mule G."/>
            <person name="Ngan C.Y."/>
            <person name="Orejas M."/>
            <person name="Orosz E."/>
            <person name="Ouedraogo J.P."/>
            <person name="Overkamp K.M."/>
            <person name="Park H.-S."/>
            <person name="Perrone G."/>
            <person name="Piumi F."/>
            <person name="Punt P.J."/>
            <person name="Ram A.F."/>
            <person name="Ramon A."/>
            <person name="Rauscher S."/>
            <person name="Record E."/>
            <person name="Riano-Pachon D.M."/>
            <person name="Robert V."/>
            <person name="Roehrig J."/>
            <person name="Ruller R."/>
            <person name="Salamov A."/>
            <person name="Salih N.S."/>
            <person name="Samson R.A."/>
            <person name="Sandor E."/>
            <person name="Sanguinetti M."/>
            <person name="Schuetze T."/>
            <person name="Sepcic K."/>
            <person name="Shelest E."/>
            <person name="Sherlock G."/>
            <person name="Sophianopoulou V."/>
            <person name="Squina F.M."/>
            <person name="Sun H."/>
            <person name="Susca A."/>
            <person name="Todd R.B."/>
            <person name="Tsang A."/>
            <person name="Unkles S.E."/>
            <person name="van de Wiele N."/>
            <person name="van Rossen-Uffink D."/>
            <person name="Oliveira J.V."/>
            <person name="Vesth T.C."/>
            <person name="Visser J."/>
            <person name="Yu J.-H."/>
            <person name="Zhou M."/>
            <person name="Andersen M.R."/>
            <person name="Archer D.B."/>
            <person name="Baker S.E."/>
            <person name="Benoit I."/>
            <person name="Brakhage A.A."/>
            <person name="Braus G.H."/>
            <person name="Fischer R."/>
            <person name="Frisvad J.C."/>
            <person name="Goldman G.H."/>
            <person name="Houbraken J."/>
            <person name="Oakley B."/>
            <person name="Pocsi I."/>
            <person name="Scazzocchio C."/>
            <person name="Seiboth B."/>
            <person name="vanKuyk P.A."/>
            <person name="Wortman J."/>
            <person name="Dyer P.S."/>
            <person name="Grigoriev I.V."/>
        </authorList>
    </citation>
    <scope>NUCLEOTIDE SEQUENCE [LARGE SCALE GENOMIC DNA]</scope>
    <source>
        <strain evidence="2">CBS 516.65</strain>
    </source>
</reference>
<name>A0A1L9VX93_ASPGL</name>
<dbReference type="RefSeq" id="XP_022405207.1">
    <property type="nucleotide sequence ID" value="XM_022545543.1"/>
</dbReference>